<evidence type="ECO:0000313" key="1">
    <source>
        <dbReference type="EMBL" id="MEE2058417.1"/>
    </source>
</evidence>
<keyword evidence="2" id="KW-1185">Reference proteome</keyword>
<dbReference type="Proteomes" id="UP001336020">
    <property type="component" value="Unassembled WGS sequence"/>
</dbReference>
<dbReference type="EMBL" id="JAUTXY010000005">
    <property type="protein sequence ID" value="MEE2058417.1"/>
    <property type="molecule type" value="Genomic_DNA"/>
</dbReference>
<organism evidence="1 2">
    <name type="scientific">Rhodococcus artemisiae</name>
    <dbReference type="NCBI Taxonomy" id="714159"/>
    <lineage>
        <taxon>Bacteria</taxon>
        <taxon>Bacillati</taxon>
        <taxon>Actinomycetota</taxon>
        <taxon>Actinomycetes</taxon>
        <taxon>Mycobacteriales</taxon>
        <taxon>Nocardiaceae</taxon>
        <taxon>Rhodococcus</taxon>
    </lineage>
</organism>
<dbReference type="InterPro" id="IPR036271">
    <property type="entry name" value="Tet_transcr_reg_TetR-rel_C_sf"/>
</dbReference>
<dbReference type="SUPFAM" id="SSF48498">
    <property type="entry name" value="Tetracyclin repressor-like, C-terminal domain"/>
    <property type="match status" value="1"/>
</dbReference>
<dbReference type="RefSeq" id="WP_330133662.1">
    <property type="nucleotide sequence ID" value="NZ_JAUTXY010000005.1"/>
</dbReference>
<accession>A0ABU7LAU4</accession>
<dbReference type="SUPFAM" id="SSF46689">
    <property type="entry name" value="Homeodomain-like"/>
    <property type="match status" value="1"/>
</dbReference>
<sequence length="228" mass="24959">MAQRVKRTRRIDVDDIVRIGRELGMRHLSLSAVAAELGVSTTALYRHVDGRWGLERVVGESLLDDLVLHDNPEHDATRHLLSFGMQLRAFVLAHPGLGTYMQTLFPRGEAGRRLMTHEVVALGRRGYAPDVAIALSSAVAGNSINYSVAEDNQNARSDGLEDQRRDVTNQLAVDADLGETHRELPNFEHGEYVKLVLTATIRGLVSVAPPGRPLEEVVADLAITGMGI</sequence>
<dbReference type="InterPro" id="IPR009057">
    <property type="entry name" value="Homeodomain-like_sf"/>
</dbReference>
<dbReference type="Gene3D" id="1.10.357.10">
    <property type="entry name" value="Tetracycline Repressor, domain 2"/>
    <property type="match status" value="1"/>
</dbReference>
<gene>
    <name evidence="1" type="ORF">Q7514_12890</name>
</gene>
<proteinExistence type="predicted"/>
<name>A0ABU7LAU4_9NOCA</name>
<reference evidence="1 2" key="1">
    <citation type="submission" date="2023-07" db="EMBL/GenBank/DDBJ databases">
        <authorList>
            <person name="Girao M."/>
            <person name="Carvalho M.F."/>
        </authorList>
    </citation>
    <scope>NUCLEOTIDE SEQUENCE [LARGE SCALE GENOMIC DNA]</scope>
    <source>
        <strain evidence="1 2">YIM65754</strain>
    </source>
</reference>
<protein>
    <submittedName>
        <fullName evidence="1">TetR/AcrR family transcriptional regulator</fullName>
    </submittedName>
</protein>
<evidence type="ECO:0000313" key="2">
    <source>
        <dbReference type="Proteomes" id="UP001336020"/>
    </source>
</evidence>
<comment type="caution">
    <text evidence="1">The sequence shown here is derived from an EMBL/GenBank/DDBJ whole genome shotgun (WGS) entry which is preliminary data.</text>
</comment>